<evidence type="ECO:0000313" key="5">
    <source>
        <dbReference type="Proteomes" id="UP000266188"/>
    </source>
</evidence>
<feature type="compositionally biased region" description="Low complexity" evidence="1">
    <location>
        <begin position="160"/>
        <end position="169"/>
    </location>
</feature>
<dbReference type="Proteomes" id="UP000266188">
    <property type="component" value="Unassembled WGS sequence"/>
</dbReference>
<keyword evidence="5" id="KW-1185">Reference proteome</keyword>
<evidence type="ECO:0000256" key="1">
    <source>
        <dbReference type="SAM" id="MobiDB-lite"/>
    </source>
</evidence>
<dbReference type="STRING" id="2070753.A0A3A2ZLV0"/>
<gene>
    <name evidence="4" type="ORF">PHISCL_03456</name>
</gene>
<feature type="region of interest" description="Disordered" evidence="1">
    <location>
        <begin position="160"/>
        <end position="183"/>
    </location>
</feature>
<organism evidence="4 5">
    <name type="scientific">Aspergillus sclerotialis</name>
    <dbReference type="NCBI Taxonomy" id="2070753"/>
    <lineage>
        <taxon>Eukaryota</taxon>
        <taxon>Fungi</taxon>
        <taxon>Dikarya</taxon>
        <taxon>Ascomycota</taxon>
        <taxon>Pezizomycotina</taxon>
        <taxon>Eurotiomycetes</taxon>
        <taxon>Eurotiomycetidae</taxon>
        <taxon>Eurotiales</taxon>
        <taxon>Aspergillaceae</taxon>
        <taxon>Aspergillus</taxon>
        <taxon>Aspergillus subgen. Polypaecilum</taxon>
    </lineage>
</organism>
<sequence>MRVSQAIPAAASAFALLILPKLVSATPLSLDEPDIEKRCANPCGYYGQICCNSGQTCSTNNQGQAVCLDGGGGGGSGGGQWQYFTTTYYATEVDVSTITSVWSSQIVAPTGTGSGGGTGEGSCQESYGETPCGNDCCDASSVCVNNQCVVGSSSAGWESATATATETSPATPPVRGTSNGMSTVTETATPTTTQGFLAPVSTDGSEAIGVKAPSQGLSGGAIAGIVIGVIAGVLLLLLICACMCCRGAIDGLLALFGLGGRRRRRESTTYVDRYSHHSYGSRPEGRTWFGTRPSRPEESEKRSGWSIWATIGIILGAIALCLGLKRRRDHDEKSTTSYPSSYYYYSDYYTSTTQAPIGEQEEHEIHDGLVDLVDPDDADMNEWTR</sequence>
<comment type="caution">
    <text evidence="4">The sequence shown here is derived from an EMBL/GenBank/DDBJ whole genome shotgun (WGS) entry which is preliminary data.</text>
</comment>
<reference evidence="5" key="1">
    <citation type="submission" date="2017-02" db="EMBL/GenBank/DDBJ databases">
        <authorList>
            <person name="Tafer H."/>
            <person name="Lopandic K."/>
        </authorList>
    </citation>
    <scope>NUCLEOTIDE SEQUENCE [LARGE SCALE GENOMIC DNA]</scope>
    <source>
        <strain evidence="5">CBS 366.77</strain>
    </source>
</reference>
<keyword evidence="2" id="KW-0472">Membrane</keyword>
<protein>
    <submittedName>
        <fullName evidence="4">Uncharacterized protein</fullName>
    </submittedName>
</protein>
<keyword evidence="3" id="KW-0732">Signal</keyword>
<proteinExistence type="predicted"/>
<accession>A0A3A2ZLV0</accession>
<feature type="chain" id="PRO_5017203819" evidence="3">
    <location>
        <begin position="26"/>
        <end position="385"/>
    </location>
</feature>
<name>A0A3A2ZLV0_9EURO</name>
<evidence type="ECO:0000256" key="2">
    <source>
        <dbReference type="SAM" id="Phobius"/>
    </source>
</evidence>
<dbReference type="AlphaFoldDB" id="A0A3A2ZLV0"/>
<dbReference type="PANTHER" id="PTHR16861:SF10">
    <property type="entry name" value="MID2 DOMAIN-CONTAINING PROTEIN"/>
    <property type="match status" value="1"/>
</dbReference>
<feature type="signal peptide" evidence="3">
    <location>
        <begin position="1"/>
        <end position="25"/>
    </location>
</feature>
<evidence type="ECO:0000313" key="4">
    <source>
        <dbReference type="EMBL" id="RJE24189.1"/>
    </source>
</evidence>
<evidence type="ECO:0000256" key="3">
    <source>
        <dbReference type="SAM" id="SignalP"/>
    </source>
</evidence>
<keyword evidence="2" id="KW-1133">Transmembrane helix</keyword>
<dbReference type="PANTHER" id="PTHR16861">
    <property type="entry name" value="GLYCOPROTEIN 38"/>
    <property type="match status" value="1"/>
</dbReference>
<dbReference type="EMBL" id="MVGC01000090">
    <property type="protein sequence ID" value="RJE24189.1"/>
    <property type="molecule type" value="Genomic_DNA"/>
</dbReference>
<feature type="transmembrane region" description="Helical" evidence="2">
    <location>
        <begin position="222"/>
        <end position="255"/>
    </location>
</feature>
<keyword evidence="2" id="KW-0812">Transmembrane</keyword>
<feature type="transmembrane region" description="Helical" evidence="2">
    <location>
        <begin position="305"/>
        <end position="325"/>
    </location>
</feature>
<dbReference type="OrthoDB" id="5425848at2759"/>
<feature type="region of interest" description="Disordered" evidence="1">
    <location>
        <begin position="280"/>
        <end position="299"/>
    </location>
</feature>